<accession>A0ABR8HGS8</accession>
<gene>
    <name evidence="2" type="ORF">H6G94_24050</name>
</gene>
<feature type="transmembrane region" description="Helical" evidence="1">
    <location>
        <begin position="20"/>
        <end position="44"/>
    </location>
</feature>
<comment type="caution">
    <text evidence="2">The sequence shown here is derived from an EMBL/GenBank/DDBJ whole genome shotgun (WGS) entry which is preliminary data.</text>
</comment>
<dbReference type="EMBL" id="JACJTC010000018">
    <property type="protein sequence ID" value="MBD2614308.1"/>
    <property type="molecule type" value="Genomic_DNA"/>
</dbReference>
<keyword evidence="1" id="KW-0472">Membrane</keyword>
<keyword evidence="3" id="KW-1185">Reference proteome</keyword>
<organism evidence="2 3">
    <name type="scientific">Nostoc punctiforme FACHB-252</name>
    <dbReference type="NCBI Taxonomy" id="1357509"/>
    <lineage>
        <taxon>Bacteria</taxon>
        <taxon>Bacillati</taxon>
        <taxon>Cyanobacteriota</taxon>
        <taxon>Cyanophyceae</taxon>
        <taxon>Nostocales</taxon>
        <taxon>Nostocaceae</taxon>
        <taxon>Nostoc</taxon>
    </lineage>
</organism>
<reference evidence="2 3" key="1">
    <citation type="journal article" date="2020" name="ISME J.">
        <title>Comparative genomics reveals insights into cyanobacterial evolution and habitat adaptation.</title>
        <authorList>
            <person name="Chen M.Y."/>
            <person name="Teng W.K."/>
            <person name="Zhao L."/>
            <person name="Hu C.X."/>
            <person name="Zhou Y.K."/>
            <person name="Han B.P."/>
            <person name="Song L.R."/>
            <person name="Shu W.S."/>
        </authorList>
    </citation>
    <scope>NUCLEOTIDE SEQUENCE [LARGE SCALE GENOMIC DNA]</scope>
    <source>
        <strain evidence="2 3">FACHB-252</strain>
    </source>
</reference>
<evidence type="ECO:0000313" key="2">
    <source>
        <dbReference type="EMBL" id="MBD2614308.1"/>
    </source>
</evidence>
<name>A0ABR8HGS8_NOSPU</name>
<proteinExistence type="predicted"/>
<evidence type="ECO:0000256" key="1">
    <source>
        <dbReference type="SAM" id="Phobius"/>
    </source>
</evidence>
<dbReference type="Proteomes" id="UP000606396">
    <property type="component" value="Unassembled WGS sequence"/>
</dbReference>
<keyword evidence="1" id="KW-0812">Transmembrane</keyword>
<sequence length="47" mass="5347">MWVTQLFSHATAIADPKMLTIAHIFFLLQPGSATLLLANFDFYFESQ</sequence>
<evidence type="ECO:0000313" key="3">
    <source>
        <dbReference type="Proteomes" id="UP000606396"/>
    </source>
</evidence>
<protein>
    <submittedName>
        <fullName evidence="2">Uncharacterized protein</fullName>
    </submittedName>
</protein>
<dbReference type="RefSeq" id="WP_180270252.1">
    <property type="nucleotide sequence ID" value="NZ_JACJTC010000018.1"/>
</dbReference>
<keyword evidence="1" id="KW-1133">Transmembrane helix</keyword>